<keyword evidence="7" id="KW-1185">Reference proteome</keyword>
<dbReference type="GO" id="GO:0016020">
    <property type="term" value="C:membrane"/>
    <property type="evidence" value="ECO:0007669"/>
    <property type="project" value="UniProtKB-SubCell"/>
</dbReference>
<evidence type="ECO:0000256" key="3">
    <source>
        <dbReference type="ARBA" id="ARBA00022989"/>
    </source>
</evidence>
<feature type="transmembrane region" description="Helical" evidence="5">
    <location>
        <begin position="20"/>
        <end position="44"/>
    </location>
</feature>
<comment type="subcellular location">
    <subcellularLocation>
        <location evidence="1">Membrane</location>
    </subcellularLocation>
</comment>
<dbReference type="RefSeq" id="XP_042564729.1">
    <property type="nucleotide sequence ID" value="XM_042708795.1"/>
</dbReference>
<reference evidence="8" key="1">
    <citation type="submission" date="2025-08" db="UniProtKB">
        <authorList>
            <consortium name="RefSeq"/>
        </authorList>
    </citation>
    <scope>IDENTIFICATION</scope>
</reference>
<dbReference type="FunFam" id="1.20.1070.10:FF:000096">
    <property type="entry name" value="Odorant receptor 131-2"/>
    <property type="match status" value="1"/>
</dbReference>
<dbReference type="InterPro" id="IPR017452">
    <property type="entry name" value="GPCR_Rhodpsn_7TM"/>
</dbReference>
<dbReference type="PROSITE" id="PS50262">
    <property type="entry name" value="G_PROTEIN_RECEP_F1_2"/>
    <property type="match status" value="1"/>
</dbReference>
<feature type="transmembrane region" description="Helical" evidence="5">
    <location>
        <begin position="230"/>
        <end position="251"/>
    </location>
</feature>
<proteinExistence type="predicted"/>
<dbReference type="GO" id="GO:0004984">
    <property type="term" value="F:olfactory receptor activity"/>
    <property type="evidence" value="ECO:0007669"/>
    <property type="project" value="TreeGrafter"/>
</dbReference>
<dbReference type="Pfam" id="PF00001">
    <property type="entry name" value="7tm_1"/>
    <property type="match status" value="1"/>
</dbReference>
<name>A0A8M1KSV3_CLUHA</name>
<evidence type="ECO:0000256" key="2">
    <source>
        <dbReference type="ARBA" id="ARBA00022692"/>
    </source>
</evidence>
<feature type="transmembrane region" description="Helical" evidence="5">
    <location>
        <begin position="56"/>
        <end position="77"/>
    </location>
</feature>
<dbReference type="OrthoDB" id="8856247at2759"/>
<dbReference type="PANTHER" id="PTHR26451:SF886">
    <property type="entry name" value="GROWTH HORMONE SECRETAGOGUE RECEPTOR TYPE 1-LIKE-RELATED"/>
    <property type="match status" value="1"/>
</dbReference>
<feature type="transmembrane region" description="Helical" evidence="5">
    <location>
        <begin position="190"/>
        <end position="209"/>
    </location>
</feature>
<evidence type="ECO:0000259" key="6">
    <source>
        <dbReference type="PROSITE" id="PS50262"/>
    </source>
</evidence>
<evidence type="ECO:0000256" key="1">
    <source>
        <dbReference type="ARBA" id="ARBA00004370"/>
    </source>
</evidence>
<accession>A0A8M1KSV3</accession>
<keyword evidence="2 5" id="KW-0812">Transmembrane</keyword>
<organism evidence="7 8">
    <name type="scientific">Clupea harengus</name>
    <name type="common">Atlantic herring</name>
    <dbReference type="NCBI Taxonomy" id="7950"/>
    <lineage>
        <taxon>Eukaryota</taxon>
        <taxon>Metazoa</taxon>
        <taxon>Chordata</taxon>
        <taxon>Craniata</taxon>
        <taxon>Vertebrata</taxon>
        <taxon>Euteleostomi</taxon>
        <taxon>Actinopterygii</taxon>
        <taxon>Neopterygii</taxon>
        <taxon>Teleostei</taxon>
        <taxon>Clupei</taxon>
        <taxon>Clupeiformes</taxon>
        <taxon>Clupeoidei</taxon>
        <taxon>Clupeidae</taxon>
        <taxon>Clupea</taxon>
    </lineage>
</organism>
<evidence type="ECO:0000313" key="7">
    <source>
        <dbReference type="Proteomes" id="UP000515152"/>
    </source>
</evidence>
<dbReference type="CDD" id="cd00637">
    <property type="entry name" value="7tm_classA_rhodopsin-like"/>
    <property type="match status" value="1"/>
</dbReference>
<evidence type="ECO:0000256" key="4">
    <source>
        <dbReference type="ARBA" id="ARBA00023136"/>
    </source>
</evidence>
<sequence length="280" mass="32370">MSENSTNQKILKGNDPIRLILTTALVQILVWPFISINLFMYFTYRKKPALWAEPRYVLFSQTLLADSALFLMTDFAVITIHVHLLLPLAFCIPFVALLHGLTFASPTLITVMCLERYVAICFPLQHVNVFTPGRTVFFSVVAWFLSYMRPFVDLCIFFSTVSKSYLNGLNFCYYEILLVAQWHMKMRGNLFILNCLVILLILFFCYVAINRVARRASGEDKQAASKGQRTMLLHLLQLFLCTLEVLCPYIEAQIMKIDLDMYIITVQREQNRNGLLQARH</sequence>
<dbReference type="Proteomes" id="UP000515152">
    <property type="component" value="Chromosome 9"/>
</dbReference>
<dbReference type="GO" id="GO:0005549">
    <property type="term" value="F:odorant binding"/>
    <property type="evidence" value="ECO:0007669"/>
    <property type="project" value="TreeGrafter"/>
</dbReference>
<feature type="domain" description="G-protein coupled receptors family 1 profile" evidence="6">
    <location>
        <begin position="36"/>
        <end position="241"/>
    </location>
</feature>
<keyword evidence="4 5" id="KW-0472">Membrane</keyword>
<evidence type="ECO:0000256" key="5">
    <source>
        <dbReference type="SAM" id="Phobius"/>
    </source>
</evidence>
<dbReference type="PANTHER" id="PTHR26451">
    <property type="entry name" value="G_PROTEIN_RECEP_F1_2 DOMAIN-CONTAINING PROTEIN"/>
    <property type="match status" value="1"/>
</dbReference>
<gene>
    <name evidence="8" type="primary">LOC122133188</name>
</gene>
<dbReference type="SUPFAM" id="SSF81321">
    <property type="entry name" value="Family A G protein-coupled receptor-like"/>
    <property type="match status" value="1"/>
</dbReference>
<dbReference type="InterPro" id="IPR000276">
    <property type="entry name" value="GPCR_Rhodpsn"/>
</dbReference>
<dbReference type="InterPro" id="IPR052921">
    <property type="entry name" value="GPCR1_Superfamily_Member"/>
</dbReference>
<dbReference type="GeneID" id="122133188"/>
<dbReference type="AlphaFoldDB" id="A0A8M1KSV3"/>
<dbReference type="GO" id="GO:0004930">
    <property type="term" value="F:G protein-coupled receptor activity"/>
    <property type="evidence" value="ECO:0007669"/>
    <property type="project" value="InterPro"/>
</dbReference>
<dbReference type="KEGG" id="char:122133188"/>
<feature type="transmembrane region" description="Helical" evidence="5">
    <location>
        <begin position="136"/>
        <end position="158"/>
    </location>
</feature>
<keyword evidence="3 5" id="KW-1133">Transmembrane helix</keyword>
<evidence type="ECO:0000313" key="8">
    <source>
        <dbReference type="RefSeq" id="XP_042564729.1"/>
    </source>
</evidence>
<protein>
    <submittedName>
        <fullName evidence="8">Odorant receptor 131-2-like</fullName>
    </submittedName>
</protein>